<keyword evidence="3 6" id="KW-0812">Transmembrane</keyword>
<comment type="caution">
    <text evidence="8">The sequence shown here is derived from an EMBL/GenBank/DDBJ whole genome shotgun (WGS) entry which is preliminary data.</text>
</comment>
<evidence type="ECO:0000313" key="7">
    <source>
        <dbReference type="EMBL" id="EAI5408748.1"/>
    </source>
</evidence>
<dbReference type="GO" id="GO:0015920">
    <property type="term" value="P:lipopolysaccharide transport"/>
    <property type="evidence" value="ECO:0007669"/>
    <property type="project" value="TreeGrafter"/>
</dbReference>
<reference evidence="8 9" key="1">
    <citation type="submission" date="2018-05" db="EMBL/GenBank/DDBJ databases">
        <authorList>
            <consortium name="PulseNet: The National Subtyping Network for Foodborne Disease Surveillance"/>
            <person name="Tarr C.L."/>
            <person name="Trees E."/>
            <person name="Katz L.S."/>
            <person name="Carleton-Romer H.A."/>
            <person name="Stroika S."/>
            <person name="Kucerova Z."/>
            <person name="Roache K.F."/>
            <person name="Sabol A.L."/>
            <person name="Besser J."/>
            <person name="Gerner-Smidt P."/>
        </authorList>
    </citation>
    <scope>NUCLEOTIDE SEQUENCE</scope>
    <source>
        <strain evidence="7 9">2016D-0221</strain>
        <strain evidence="8">D4313</strain>
    </source>
</reference>
<dbReference type="AlphaFoldDB" id="A0A5L4M7X7"/>
<dbReference type="GO" id="GO:0043190">
    <property type="term" value="C:ATP-binding cassette (ABC) transporter complex"/>
    <property type="evidence" value="ECO:0007669"/>
    <property type="project" value="TreeGrafter"/>
</dbReference>
<comment type="subcellular location">
    <subcellularLocation>
        <location evidence="1">Cell membrane</location>
        <topology evidence="1">Multi-pass membrane protein</topology>
    </subcellularLocation>
</comment>
<feature type="transmembrane region" description="Helical" evidence="6">
    <location>
        <begin position="260"/>
        <end position="283"/>
    </location>
</feature>
<evidence type="ECO:0000256" key="1">
    <source>
        <dbReference type="ARBA" id="ARBA00004651"/>
    </source>
</evidence>
<dbReference type="Pfam" id="PF03739">
    <property type="entry name" value="LptF_LptG"/>
    <property type="match status" value="1"/>
</dbReference>
<dbReference type="EMBL" id="AABQDW010000023">
    <property type="protein sequence ID" value="EAI5408748.1"/>
    <property type="molecule type" value="Genomic_DNA"/>
</dbReference>
<proteinExistence type="predicted"/>
<evidence type="ECO:0000256" key="2">
    <source>
        <dbReference type="ARBA" id="ARBA00022475"/>
    </source>
</evidence>
<keyword evidence="4 6" id="KW-1133">Transmembrane helix</keyword>
<evidence type="ECO:0000256" key="6">
    <source>
        <dbReference type="SAM" id="Phobius"/>
    </source>
</evidence>
<feature type="transmembrane region" description="Helical" evidence="6">
    <location>
        <begin position="7"/>
        <end position="33"/>
    </location>
</feature>
<dbReference type="PANTHER" id="PTHR33529:SF7">
    <property type="entry name" value="LIPOPOLYSACCHARIDE EXPORT SYSTEM PERMEASE PROTEIN LPTF"/>
    <property type="match status" value="1"/>
</dbReference>
<dbReference type="InterPro" id="IPR005495">
    <property type="entry name" value="LptG/LptF_permease"/>
</dbReference>
<evidence type="ECO:0000256" key="3">
    <source>
        <dbReference type="ARBA" id="ARBA00022692"/>
    </source>
</evidence>
<keyword evidence="5 6" id="KW-0472">Membrane</keyword>
<feature type="transmembrane region" description="Helical" evidence="6">
    <location>
        <begin position="316"/>
        <end position="334"/>
    </location>
</feature>
<keyword evidence="2" id="KW-1003">Cell membrane</keyword>
<dbReference type="PANTHER" id="PTHR33529">
    <property type="entry name" value="SLR0882 PROTEIN-RELATED"/>
    <property type="match status" value="1"/>
</dbReference>
<evidence type="ECO:0000256" key="4">
    <source>
        <dbReference type="ARBA" id="ARBA00022989"/>
    </source>
</evidence>
<feature type="transmembrane region" description="Helical" evidence="6">
    <location>
        <begin position="53"/>
        <end position="78"/>
    </location>
</feature>
<name>A0A5L4M7X7_CAMFE</name>
<feature type="transmembrane region" description="Helical" evidence="6">
    <location>
        <begin position="99"/>
        <end position="125"/>
    </location>
</feature>
<evidence type="ECO:0000313" key="9">
    <source>
        <dbReference type="Proteomes" id="UP000557842"/>
    </source>
</evidence>
<evidence type="ECO:0000256" key="5">
    <source>
        <dbReference type="ARBA" id="ARBA00023136"/>
    </source>
</evidence>
<dbReference type="EMBL" id="AACCXM010000001">
    <property type="protein sequence ID" value="EAK0468268.1"/>
    <property type="molecule type" value="Genomic_DNA"/>
</dbReference>
<sequence length="341" mass="39706">MNKVNKYLFASFLSTFASLFATLFLIMSIVFFIQTARITSYIEISFSELLKLYLFMLPQILLFTIPIGFFVSVAMSFFRLSKENESIVMFTLGQDPKNISNFFIFISFIVSVVMLINSLIVMPIAQNLNDNFIEYKKTKLSLNIKPSEFGQKFGSWMVFIEKQNDNNDSLKYENIVMYDVSDENERLITSQSGDIKNQNSNLELILKKGKMYDIRDNKWNISSYENMVIRTLIKDNKNEIYSLKEYWLKAFSDDKRAKDLSIYTLIALFPLASVMFALSFGIVTYRYEKGIIYFGIFGVLFAYFAFIMLFARQPIYAIPIIFIVSFVFSALTFGKKILMKY</sequence>
<dbReference type="RefSeq" id="WP_152817258.1">
    <property type="nucleotide sequence ID" value="NZ_AABUZP020000005.1"/>
</dbReference>
<dbReference type="Proteomes" id="UP000557842">
    <property type="component" value="Unassembled WGS sequence"/>
</dbReference>
<protein>
    <submittedName>
        <fullName evidence="8">LptF/LptG family permease</fullName>
    </submittedName>
</protein>
<accession>A0A5L4M7X7</accession>
<gene>
    <name evidence="8" type="ORF">AAH24_02625</name>
    <name evidence="7" type="ORF">BVH53_08605</name>
</gene>
<evidence type="ECO:0000313" key="8">
    <source>
        <dbReference type="EMBL" id="EAK0468268.1"/>
    </source>
</evidence>
<organism evidence="8">
    <name type="scientific">Campylobacter fetus</name>
    <dbReference type="NCBI Taxonomy" id="196"/>
    <lineage>
        <taxon>Bacteria</taxon>
        <taxon>Pseudomonadati</taxon>
        <taxon>Campylobacterota</taxon>
        <taxon>Epsilonproteobacteria</taxon>
        <taxon>Campylobacterales</taxon>
        <taxon>Campylobacteraceae</taxon>
        <taxon>Campylobacter</taxon>
    </lineage>
</organism>
<feature type="transmembrane region" description="Helical" evidence="6">
    <location>
        <begin position="290"/>
        <end position="310"/>
    </location>
</feature>